<accession>A0A4Q1BWF1</accession>
<organism evidence="2 3">
    <name type="scientific">Tremella mesenterica</name>
    <name type="common">Jelly fungus</name>
    <dbReference type="NCBI Taxonomy" id="5217"/>
    <lineage>
        <taxon>Eukaryota</taxon>
        <taxon>Fungi</taxon>
        <taxon>Dikarya</taxon>
        <taxon>Basidiomycota</taxon>
        <taxon>Agaricomycotina</taxon>
        <taxon>Tremellomycetes</taxon>
        <taxon>Tremellales</taxon>
        <taxon>Tremellaceae</taxon>
        <taxon>Tremella</taxon>
    </lineage>
</organism>
<comment type="caution">
    <text evidence="2">The sequence shown here is derived from an EMBL/GenBank/DDBJ whole genome shotgun (WGS) entry which is preliminary data.</text>
</comment>
<sequence>MTRYQFFALLLILVTPVVTATASTCVCFPPGSSSSSAAPASSVAGSSSASASASASAGGEGNLDLPNVLLLVPDQVYVNATRKEDNYKDIRFGGAGPFYRNFPFNPAISYTKESFWYSIMNDAVPATATVTASCEVGITTTVTGYPTISMGTISPFATPTATGGMYLSCSDL</sequence>
<dbReference type="AlphaFoldDB" id="A0A4Q1BWF1"/>
<gene>
    <name evidence="2" type="ORF">M231_00386</name>
</gene>
<name>A0A4Q1BWF1_TREME</name>
<reference evidence="2 3" key="1">
    <citation type="submission" date="2016-06" db="EMBL/GenBank/DDBJ databases">
        <title>Evolution of pathogenesis and genome organization in the Tremellales.</title>
        <authorList>
            <person name="Cuomo C."/>
            <person name="Litvintseva A."/>
            <person name="Heitman J."/>
            <person name="Chen Y."/>
            <person name="Sun S."/>
            <person name="Springer D."/>
            <person name="Dromer F."/>
            <person name="Young S."/>
            <person name="Zeng Q."/>
            <person name="Chapman S."/>
            <person name="Gujja S."/>
            <person name="Saif S."/>
            <person name="Birren B."/>
        </authorList>
    </citation>
    <scope>NUCLEOTIDE SEQUENCE [LARGE SCALE GENOMIC DNA]</scope>
    <source>
        <strain evidence="2 3">ATCC 28783</strain>
    </source>
</reference>
<keyword evidence="3" id="KW-1185">Reference proteome</keyword>
<keyword evidence="1" id="KW-0732">Signal</keyword>
<feature type="chain" id="PRO_5020553556" description="Ubiquitin 3 binding protein But2 C-terminal domain-containing protein" evidence="1">
    <location>
        <begin position="21"/>
        <end position="172"/>
    </location>
</feature>
<dbReference type="Proteomes" id="UP000289152">
    <property type="component" value="Unassembled WGS sequence"/>
</dbReference>
<dbReference type="EMBL" id="SDIL01000002">
    <property type="protein sequence ID" value="RXK42396.1"/>
    <property type="molecule type" value="Genomic_DNA"/>
</dbReference>
<dbReference type="InParanoid" id="A0A4Q1BWF1"/>
<protein>
    <recommendedName>
        <fullName evidence="4">Ubiquitin 3 binding protein But2 C-terminal domain-containing protein</fullName>
    </recommendedName>
</protein>
<proteinExistence type="predicted"/>
<evidence type="ECO:0000313" key="3">
    <source>
        <dbReference type="Proteomes" id="UP000289152"/>
    </source>
</evidence>
<feature type="signal peptide" evidence="1">
    <location>
        <begin position="1"/>
        <end position="20"/>
    </location>
</feature>
<evidence type="ECO:0008006" key="4">
    <source>
        <dbReference type="Google" id="ProtNLM"/>
    </source>
</evidence>
<evidence type="ECO:0000256" key="1">
    <source>
        <dbReference type="SAM" id="SignalP"/>
    </source>
</evidence>
<evidence type="ECO:0000313" key="2">
    <source>
        <dbReference type="EMBL" id="RXK42396.1"/>
    </source>
</evidence>